<protein>
    <submittedName>
        <fullName evidence="1">Uncharacterized protein</fullName>
    </submittedName>
</protein>
<name>A0ABX8DF04_9GAMM</name>
<evidence type="ECO:0000313" key="2">
    <source>
        <dbReference type="Proteomes" id="UP000676428"/>
    </source>
</evidence>
<proteinExistence type="predicted"/>
<gene>
    <name evidence="1" type="ORF">KHX94_00125</name>
</gene>
<dbReference type="EMBL" id="CP074572">
    <property type="protein sequence ID" value="QVK23290.1"/>
    <property type="molecule type" value="Genomic_DNA"/>
</dbReference>
<dbReference type="RefSeq" id="WP_213681922.1">
    <property type="nucleotide sequence ID" value="NZ_CP074572.1"/>
</dbReference>
<organism evidence="1 2">
    <name type="scientific">Shewanella dokdonensis</name>
    <dbReference type="NCBI Taxonomy" id="712036"/>
    <lineage>
        <taxon>Bacteria</taxon>
        <taxon>Pseudomonadati</taxon>
        <taxon>Pseudomonadota</taxon>
        <taxon>Gammaproteobacteria</taxon>
        <taxon>Alteromonadales</taxon>
        <taxon>Shewanellaceae</taxon>
        <taxon>Shewanella</taxon>
    </lineage>
</organism>
<sequence>MTTQQIRQHLLQLHRQRGKLRAFAEAHQLNYNSLFKFMTGNGQLWHDNAVHIINAIQAEQLQEAA</sequence>
<keyword evidence="2" id="KW-1185">Reference proteome</keyword>
<dbReference type="Proteomes" id="UP000676428">
    <property type="component" value="Chromosome"/>
</dbReference>
<accession>A0ABX8DF04</accession>
<evidence type="ECO:0000313" key="1">
    <source>
        <dbReference type="EMBL" id="QVK23290.1"/>
    </source>
</evidence>
<reference evidence="1 2" key="1">
    <citation type="journal article" date="2012" name="Int. J. Syst. Evol. Microbiol.">
        <title>Shewanella dokdonensis sp. nov., isolated from seawater.</title>
        <authorList>
            <person name="Sung H.R."/>
            <person name="Yoon J.H."/>
            <person name="Ghim S.Y."/>
        </authorList>
    </citation>
    <scope>NUCLEOTIDE SEQUENCE [LARGE SCALE GENOMIC DNA]</scope>
    <source>
        <strain evidence="1 2">DSM 23626</strain>
    </source>
</reference>